<protein>
    <submittedName>
        <fullName evidence="1">Uncharacterized protein</fullName>
    </submittedName>
</protein>
<proteinExistence type="predicted"/>
<dbReference type="AlphaFoldDB" id="A0AAE4GFF4"/>
<dbReference type="EMBL" id="JAVRAA010000037">
    <property type="protein sequence ID" value="MDT0341003.1"/>
    <property type="molecule type" value="Genomic_DNA"/>
</dbReference>
<reference evidence="1" key="1">
    <citation type="submission" date="2023-02" db="EMBL/GenBank/DDBJ databases">
        <title>Description of Herbaspirillum huttiense subsp. nephrolepsisexaltata and Herbaspirillum huttiense subsp. lycopersicon.</title>
        <authorList>
            <person name="Poudel M."/>
            <person name="Sharma A."/>
            <person name="Goss E."/>
            <person name="Tapia J.H."/>
            <person name="Harmon C.M."/>
            <person name="Jones J.B."/>
        </authorList>
    </citation>
    <scope>NUCLEOTIDE SEQUENCE</scope>
    <source>
        <strain evidence="1">NC40101</strain>
    </source>
</reference>
<sequence length="152" mass="16792">MNIGLISAGPRFEAQLADRQQSYEKQQTTITQQQALLAQSSVELSRVRDVLADKEEALRHMILERDRHKDECKQLATLGKEANRRADEMQAALIEAKGSAVAAEKHIQLLEAKLISAAQAAEREKNALIDKLLVKTVGQGGRGDRNPKGQPE</sequence>
<dbReference type="RefSeq" id="WP_284076793.1">
    <property type="nucleotide sequence ID" value="NZ_JAVLSM010000029.1"/>
</dbReference>
<accession>A0AAE4GFF4</accession>
<evidence type="ECO:0000313" key="1">
    <source>
        <dbReference type="EMBL" id="MDT0341003.1"/>
    </source>
</evidence>
<comment type="caution">
    <text evidence="1">The sequence shown here is derived from an EMBL/GenBank/DDBJ whole genome shotgun (WGS) entry which is preliminary data.</text>
</comment>
<name>A0AAE4GFF4_9BURK</name>
<organism evidence="1">
    <name type="scientific">Herbaspirillum huttiense subsp. nephrolepidis</name>
    <dbReference type="NCBI Taxonomy" id="3075126"/>
    <lineage>
        <taxon>Bacteria</taxon>
        <taxon>Pseudomonadati</taxon>
        <taxon>Pseudomonadota</taxon>
        <taxon>Betaproteobacteria</taxon>
        <taxon>Burkholderiales</taxon>
        <taxon>Oxalobacteraceae</taxon>
        <taxon>Herbaspirillum</taxon>
    </lineage>
</organism>
<gene>
    <name evidence="1" type="ORF">RJN63_29535</name>
</gene>